<dbReference type="GO" id="GO:0015031">
    <property type="term" value="P:protein transport"/>
    <property type="evidence" value="ECO:0007669"/>
    <property type="project" value="UniProtKB-KW"/>
</dbReference>
<evidence type="ECO:0000313" key="20">
    <source>
        <dbReference type="EMBL" id="KAH3680642.1"/>
    </source>
</evidence>
<keyword evidence="13" id="KW-0333">Golgi apparatus</keyword>
<evidence type="ECO:0000256" key="7">
    <source>
        <dbReference type="ARBA" id="ARBA00022448"/>
    </source>
</evidence>
<dbReference type="Gene3D" id="2.70.130.10">
    <property type="entry name" value="Mannose-6-phosphate receptor binding domain"/>
    <property type="match status" value="1"/>
</dbReference>
<evidence type="ECO:0000256" key="5">
    <source>
        <dbReference type="ARBA" id="ARBA00005363"/>
    </source>
</evidence>
<keyword evidence="21" id="KW-1185">Reference proteome</keyword>
<evidence type="ECO:0000259" key="19">
    <source>
        <dbReference type="PROSITE" id="PS51914"/>
    </source>
</evidence>
<organism evidence="20 21">
    <name type="scientific">Wickerhamomyces mucosus</name>
    <dbReference type="NCBI Taxonomy" id="1378264"/>
    <lineage>
        <taxon>Eukaryota</taxon>
        <taxon>Fungi</taxon>
        <taxon>Dikarya</taxon>
        <taxon>Ascomycota</taxon>
        <taxon>Saccharomycotina</taxon>
        <taxon>Saccharomycetes</taxon>
        <taxon>Phaffomycetales</taxon>
        <taxon>Wickerhamomycetaceae</taxon>
        <taxon>Wickerhamomyces</taxon>
    </lineage>
</organism>
<dbReference type="AlphaFoldDB" id="A0A9P8PY28"/>
<keyword evidence="10" id="KW-0653">Protein transport</keyword>
<keyword evidence="7" id="KW-0813">Transport</keyword>
<evidence type="ECO:0000256" key="3">
    <source>
        <dbReference type="ARBA" id="ARBA00004472"/>
    </source>
</evidence>
<keyword evidence="12" id="KW-0072">Autophagy</keyword>
<dbReference type="InterPro" id="IPR044865">
    <property type="entry name" value="MRH_dom"/>
</dbReference>
<evidence type="ECO:0000256" key="16">
    <source>
        <dbReference type="ARBA" id="ARBA00023157"/>
    </source>
</evidence>
<name>A0A9P8PY28_9ASCO</name>
<sequence length="250" mass="27847">MANINLLNYTNELSTYRLKDLFTDIDTYSVAIDTPPSLTTFNWYFNLCGQKDTANEECPKNSQICGVQKVSLNGEPGITTQIISIDNGINYNIEKSDKDLIDIRLGDTNWGTHIIHTNIHFICSNEVEISTNLNSIDNSNDKNLVLEWKTPGACLKDDKEHIIPSPTPSKDDSWGWFTWFFIVAVLLGGGYIIAAAWVNSSRGGDFPDAFHDFVDTLKNLAVSLPGFINEILGKVFGRDNDINRGGYTSV</sequence>
<evidence type="ECO:0000256" key="15">
    <source>
        <dbReference type="ARBA" id="ARBA00023136"/>
    </source>
</evidence>
<dbReference type="PANTHER" id="PTHR15071">
    <property type="entry name" value="MANNOSE-6-PHOSPHATE RECEPTOR FAMILY MEMBER"/>
    <property type="match status" value="1"/>
</dbReference>
<dbReference type="InterPro" id="IPR009011">
    <property type="entry name" value="Man6P_isomerase_rcpt-bd_dom_sf"/>
</dbReference>
<keyword evidence="11 18" id="KW-1133">Transmembrane helix</keyword>
<accession>A0A9P8PY28</accession>
<dbReference type="SUPFAM" id="SSF50911">
    <property type="entry name" value="Mannose 6-phosphate receptor domain"/>
    <property type="match status" value="1"/>
</dbReference>
<feature type="transmembrane region" description="Helical" evidence="18">
    <location>
        <begin position="174"/>
        <end position="198"/>
    </location>
</feature>
<evidence type="ECO:0000256" key="4">
    <source>
        <dbReference type="ARBA" id="ARBA00004614"/>
    </source>
</evidence>
<evidence type="ECO:0000256" key="14">
    <source>
        <dbReference type="ARBA" id="ARBA00023128"/>
    </source>
</evidence>
<evidence type="ECO:0000256" key="8">
    <source>
        <dbReference type="ARBA" id="ARBA00022692"/>
    </source>
</evidence>
<dbReference type="EMBL" id="JAEUBF010000076">
    <property type="protein sequence ID" value="KAH3680642.1"/>
    <property type="molecule type" value="Genomic_DNA"/>
</dbReference>
<evidence type="ECO:0000256" key="6">
    <source>
        <dbReference type="ARBA" id="ARBA00013776"/>
    </source>
</evidence>
<dbReference type="PANTHER" id="PTHR15071:SF13">
    <property type="entry name" value="AUTOPHAGY-RELATED PROTEIN 27"/>
    <property type="match status" value="1"/>
</dbReference>
<evidence type="ECO:0000256" key="12">
    <source>
        <dbReference type="ARBA" id="ARBA00023006"/>
    </source>
</evidence>
<comment type="subcellular location">
    <subcellularLocation>
        <location evidence="2">Cytoplasmic vesicle membrane</location>
        <topology evidence="2">Single-pass type I membrane protein</topology>
    </subcellularLocation>
    <subcellularLocation>
        <location evidence="4">Golgi apparatus membrane</location>
        <topology evidence="4">Single-pass type I membrane protein</topology>
    </subcellularLocation>
    <subcellularLocation>
        <location evidence="1">Mitochondrion membrane</location>
        <topology evidence="1">Single-pass membrane protein</topology>
    </subcellularLocation>
    <subcellularLocation>
        <location evidence="3">Preautophagosomal structure membrane</location>
        <topology evidence="3">Single-pass type I membrane protein</topology>
    </subcellularLocation>
</comment>
<comment type="similarity">
    <text evidence="5">Belongs to the ATG27 family.</text>
</comment>
<evidence type="ECO:0000256" key="11">
    <source>
        <dbReference type="ARBA" id="ARBA00022989"/>
    </source>
</evidence>
<dbReference type="GO" id="GO:0006914">
    <property type="term" value="P:autophagy"/>
    <property type="evidence" value="ECO:0007669"/>
    <property type="project" value="UniProtKB-KW"/>
</dbReference>
<dbReference type="GO" id="GO:0030659">
    <property type="term" value="C:cytoplasmic vesicle membrane"/>
    <property type="evidence" value="ECO:0007669"/>
    <property type="project" value="UniProtKB-SubCell"/>
</dbReference>
<dbReference type="GO" id="GO:0034045">
    <property type="term" value="C:phagophore assembly site membrane"/>
    <property type="evidence" value="ECO:0007669"/>
    <property type="project" value="UniProtKB-SubCell"/>
</dbReference>
<keyword evidence="17" id="KW-0968">Cytoplasmic vesicle</keyword>
<reference evidence="20" key="1">
    <citation type="journal article" date="2021" name="Open Biol.">
        <title>Shared evolutionary footprints suggest mitochondrial oxidative damage underlies multiple complex I losses in fungi.</title>
        <authorList>
            <person name="Schikora-Tamarit M.A."/>
            <person name="Marcet-Houben M."/>
            <person name="Nosek J."/>
            <person name="Gabaldon T."/>
        </authorList>
    </citation>
    <scope>NUCLEOTIDE SEQUENCE</scope>
    <source>
        <strain evidence="20">CBS6341</strain>
    </source>
</reference>
<evidence type="ECO:0000256" key="10">
    <source>
        <dbReference type="ARBA" id="ARBA00022927"/>
    </source>
</evidence>
<keyword evidence="16" id="KW-1015">Disulfide bond</keyword>
<dbReference type="OrthoDB" id="29460at2759"/>
<evidence type="ECO:0000256" key="18">
    <source>
        <dbReference type="SAM" id="Phobius"/>
    </source>
</evidence>
<dbReference type="InterPro" id="IPR018939">
    <property type="entry name" value="Autophagy-rel_prot_27"/>
</dbReference>
<protein>
    <recommendedName>
        <fullName evidence="6">Autophagy-related protein 27</fullName>
    </recommendedName>
</protein>
<dbReference type="GO" id="GO:0031966">
    <property type="term" value="C:mitochondrial membrane"/>
    <property type="evidence" value="ECO:0007669"/>
    <property type="project" value="UniProtKB-SubCell"/>
</dbReference>
<evidence type="ECO:0000256" key="13">
    <source>
        <dbReference type="ARBA" id="ARBA00023034"/>
    </source>
</evidence>
<dbReference type="Pfam" id="PF09451">
    <property type="entry name" value="ATG27"/>
    <property type="match status" value="1"/>
</dbReference>
<keyword evidence="14" id="KW-0496">Mitochondrion</keyword>
<evidence type="ECO:0000256" key="2">
    <source>
        <dbReference type="ARBA" id="ARBA00004358"/>
    </source>
</evidence>
<gene>
    <name evidence="20" type="ORF">WICMUC_000199</name>
</gene>
<dbReference type="Proteomes" id="UP000769528">
    <property type="component" value="Unassembled WGS sequence"/>
</dbReference>
<feature type="domain" description="MRH" evidence="19">
    <location>
        <begin position="5"/>
        <end position="156"/>
    </location>
</feature>
<proteinExistence type="inferred from homology"/>
<keyword evidence="9" id="KW-0732">Signal</keyword>
<evidence type="ECO:0000313" key="21">
    <source>
        <dbReference type="Proteomes" id="UP000769528"/>
    </source>
</evidence>
<comment type="caution">
    <text evidence="20">The sequence shown here is derived from an EMBL/GenBank/DDBJ whole genome shotgun (WGS) entry which is preliminary data.</text>
</comment>
<evidence type="ECO:0000256" key="17">
    <source>
        <dbReference type="ARBA" id="ARBA00023329"/>
    </source>
</evidence>
<dbReference type="PROSITE" id="PS51914">
    <property type="entry name" value="MRH"/>
    <property type="match status" value="1"/>
</dbReference>
<evidence type="ECO:0000256" key="9">
    <source>
        <dbReference type="ARBA" id="ARBA00022729"/>
    </source>
</evidence>
<keyword evidence="8 18" id="KW-0812">Transmembrane</keyword>
<dbReference type="GO" id="GO:0000139">
    <property type="term" value="C:Golgi membrane"/>
    <property type="evidence" value="ECO:0007669"/>
    <property type="project" value="UniProtKB-SubCell"/>
</dbReference>
<reference evidence="20" key="2">
    <citation type="submission" date="2021-01" db="EMBL/GenBank/DDBJ databases">
        <authorList>
            <person name="Schikora-Tamarit M.A."/>
        </authorList>
    </citation>
    <scope>NUCLEOTIDE SEQUENCE</scope>
    <source>
        <strain evidence="20">CBS6341</strain>
    </source>
</reference>
<keyword evidence="15 18" id="KW-0472">Membrane</keyword>
<evidence type="ECO:0000256" key="1">
    <source>
        <dbReference type="ARBA" id="ARBA00004304"/>
    </source>
</evidence>